<accession>F4YXM8</accession>
<evidence type="ECO:0000256" key="1">
    <source>
        <dbReference type="ARBA" id="ARBA00009972"/>
    </source>
</evidence>
<keyword evidence="7" id="KW-1185">Reference proteome</keyword>
<keyword evidence="3" id="KW-0489">Methyltransferase</keyword>
<evidence type="ECO:0000256" key="4">
    <source>
        <dbReference type="ARBA" id="ARBA00022679"/>
    </source>
</evidence>
<sequence length="295" mass="33227">MQSKSFHEAYRCLLGELMNHGVTETNERTRTQIKMLQGGHSFKLDLTSGRLPIAGNRRYYPHVAAAETAWQFMGTKDPAFIVSKAPKLWSKFVEDGELKTAYGHRWREAFGRDQIKLAVKELMDNPTNRQLFISAWDPSCDGLGGPQPKNIPCPVGFTVSRFRDDLHMSVFIRSSDAFVGLPYDVMCYALTADAIGAEAGLRPASLHVTLAHPHLYEPHWLATEACLTGTEDMDWRDKKDLEKASTSWASNCEPTLPAWPIDDILENPDGYIDTVRRLSKRVTSNSWDPCPEVIE</sequence>
<evidence type="ECO:0000256" key="3">
    <source>
        <dbReference type="ARBA" id="ARBA00022603"/>
    </source>
</evidence>
<dbReference type="Proteomes" id="UP000008742">
    <property type="component" value="Segment"/>
</dbReference>
<reference evidence="6 7" key="1">
    <citation type="journal article" date="2009" name="Appl. Environ. Microbiol.">
        <title>Roseophage RDJL Phi1, infecting the aerobic anoxygenic phototrophic bacterium Roseobacter denitrificans OCh114.</title>
        <authorList>
            <person name="Zhang Y."/>
            <person name="Jiao N."/>
        </authorList>
    </citation>
    <scope>NUCLEOTIDE SEQUENCE [LARGE SCALE GENOMIC DNA]</scope>
</reference>
<dbReference type="RefSeq" id="YP_004421785.1">
    <property type="nucleotide sequence ID" value="NC_015466.1"/>
</dbReference>
<comment type="similarity">
    <text evidence="1">Belongs to the thymidylate synthase family.</text>
</comment>
<dbReference type="OrthoDB" id="13491at10239"/>
<gene>
    <name evidence="6" type="primary">thyA</name>
    <name evidence="6" type="ORF">RDJLphi1_gp17</name>
</gene>
<dbReference type="SUPFAM" id="SSF55831">
    <property type="entry name" value="Thymidylate synthase/dCMP hydroxymethylase"/>
    <property type="match status" value="1"/>
</dbReference>
<organism evidence="6 7">
    <name type="scientific">Roseobacter phage RDJL Phi 1</name>
    <dbReference type="NCBI Taxonomy" id="562742"/>
    <lineage>
        <taxon>Viruses</taxon>
        <taxon>Duplodnaviria</taxon>
        <taxon>Heunggongvirae</taxon>
        <taxon>Uroviricota</taxon>
        <taxon>Caudoviricetes</taxon>
        <taxon>Xiamenvirus</taxon>
        <taxon>Xiamenvirus RDJL1</taxon>
    </lineage>
</organism>
<evidence type="ECO:0000259" key="5">
    <source>
        <dbReference type="Pfam" id="PF00303"/>
    </source>
</evidence>
<feature type="domain" description="Thymidylate synthase/dCMP hydroxymethylase" evidence="5">
    <location>
        <begin position="9"/>
        <end position="228"/>
    </location>
</feature>
<name>F4YXM8_9CAUD</name>
<dbReference type="PANTHER" id="PTHR11548">
    <property type="entry name" value="THYMIDYLATE SYNTHASE 1"/>
    <property type="match status" value="1"/>
</dbReference>
<dbReference type="Gene3D" id="3.30.572.10">
    <property type="entry name" value="Thymidylate synthase/dCMP hydroxymethylase domain"/>
    <property type="match status" value="1"/>
</dbReference>
<dbReference type="InterPro" id="IPR000398">
    <property type="entry name" value="Thymidylate_synthase"/>
</dbReference>
<dbReference type="InterPro" id="IPR023451">
    <property type="entry name" value="Thymidate_synth/dCMP_Mease_dom"/>
</dbReference>
<dbReference type="InterPro" id="IPR036926">
    <property type="entry name" value="Thymidate_synth/dCMP_Mease_sf"/>
</dbReference>
<keyword evidence="4" id="KW-0808">Transferase</keyword>
<dbReference type="Pfam" id="PF00303">
    <property type="entry name" value="Thymidylat_synt"/>
    <property type="match status" value="1"/>
</dbReference>
<protein>
    <recommendedName>
        <fullName evidence="2">thymidylate synthase</fullName>
        <ecNumber evidence="2">2.1.1.45</ecNumber>
    </recommendedName>
</protein>
<dbReference type="PANTHER" id="PTHR11548:SF1">
    <property type="entry name" value="THYMIDYLATE SYNTHASE 1"/>
    <property type="match status" value="1"/>
</dbReference>
<reference evidence="6 7" key="2">
    <citation type="journal article" date="2011" name="Virol. J.">
        <title>Complete genome sequence of a marine roseophage provides evidence into the evolution of gene transfer agents in alphaproteobacteria.</title>
        <authorList>
            <person name="Huang S."/>
            <person name="Zhang Y."/>
            <person name="Chen F."/>
            <person name="Jiao N."/>
        </authorList>
    </citation>
    <scope>NUCLEOTIDE SEQUENCE [LARGE SCALE GENOMIC DNA]</scope>
</reference>
<dbReference type="EMBL" id="HM151342">
    <property type="protein sequence ID" value="ADK73418.1"/>
    <property type="molecule type" value="Genomic_DNA"/>
</dbReference>
<dbReference type="InterPro" id="IPR045097">
    <property type="entry name" value="Thymidate_synth/dCMP_Mease"/>
</dbReference>
<dbReference type="GO" id="GO:0006231">
    <property type="term" value="P:dTMP biosynthetic process"/>
    <property type="evidence" value="ECO:0007669"/>
    <property type="project" value="InterPro"/>
</dbReference>
<proteinExistence type="inferred from homology"/>
<dbReference type="GeneID" id="10511754"/>
<dbReference type="GO" id="GO:0032259">
    <property type="term" value="P:methylation"/>
    <property type="evidence" value="ECO:0007669"/>
    <property type="project" value="UniProtKB-KW"/>
</dbReference>
<dbReference type="EC" id="2.1.1.45" evidence="2"/>
<evidence type="ECO:0000313" key="7">
    <source>
        <dbReference type="Proteomes" id="UP000008742"/>
    </source>
</evidence>
<evidence type="ECO:0000313" key="6">
    <source>
        <dbReference type="EMBL" id="ADK73418.1"/>
    </source>
</evidence>
<evidence type="ECO:0000256" key="2">
    <source>
        <dbReference type="ARBA" id="ARBA00011947"/>
    </source>
</evidence>
<dbReference type="GO" id="GO:0004799">
    <property type="term" value="F:thymidylate synthase activity"/>
    <property type="evidence" value="ECO:0007669"/>
    <property type="project" value="UniProtKB-EC"/>
</dbReference>
<dbReference type="PRINTS" id="PR00108">
    <property type="entry name" value="THYMDSNTHASE"/>
</dbReference>
<dbReference type="KEGG" id="vg:10511754"/>